<keyword evidence="2" id="KW-1185">Reference proteome</keyword>
<protein>
    <submittedName>
        <fullName evidence="1">Uncharacterized protein</fullName>
    </submittedName>
</protein>
<name>A0ABV7C7D2_9PROT</name>
<dbReference type="EMBL" id="JBHRSB010000039">
    <property type="protein sequence ID" value="MFC3004125.1"/>
    <property type="molecule type" value="Genomic_DNA"/>
</dbReference>
<sequence>MSDMQATSPGADNAGAPDAVNLAALDAAPAAPAAPSATLVVDEIAATMEGRANPGYMVASHPDHDAAVAHVTRLFELQYGTAPAEAPVDLAPEPEPPAPEMFAAEPQPQMEQPPAVDFIPHATAGFLPIGGAYDQMVASVGRQAADRDVADANAHLAVVEQRNPGARQSLQASLAQATPDMRYAVLWIMARAHRLQSERL</sequence>
<organism evidence="1 2">
    <name type="scientific">Falsiroseomonas tokyonensis</name>
    <dbReference type="NCBI Taxonomy" id="430521"/>
    <lineage>
        <taxon>Bacteria</taxon>
        <taxon>Pseudomonadati</taxon>
        <taxon>Pseudomonadota</taxon>
        <taxon>Alphaproteobacteria</taxon>
        <taxon>Acetobacterales</taxon>
        <taxon>Roseomonadaceae</taxon>
        <taxon>Falsiroseomonas</taxon>
    </lineage>
</organism>
<evidence type="ECO:0000313" key="2">
    <source>
        <dbReference type="Proteomes" id="UP001595420"/>
    </source>
</evidence>
<gene>
    <name evidence="1" type="ORF">ACFOD3_29860</name>
</gene>
<proteinExistence type="predicted"/>
<dbReference type="Proteomes" id="UP001595420">
    <property type="component" value="Unassembled WGS sequence"/>
</dbReference>
<comment type="caution">
    <text evidence="1">The sequence shown here is derived from an EMBL/GenBank/DDBJ whole genome shotgun (WGS) entry which is preliminary data.</text>
</comment>
<dbReference type="RefSeq" id="WP_216840561.1">
    <property type="nucleotide sequence ID" value="NZ_JAFNJS010000039.1"/>
</dbReference>
<accession>A0ABV7C7D2</accession>
<evidence type="ECO:0000313" key="1">
    <source>
        <dbReference type="EMBL" id="MFC3004125.1"/>
    </source>
</evidence>
<reference evidence="2" key="1">
    <citation type="journal article" date="2019" name="Int. J. Syst. Evol. Microbiol.">
        <title>The Global Catalogue of Microorganisms (GCM) 10K type strain sequencing project: providing services to taxonomists for standard genome sequencing and annotation.</title>
        <authorList>
            <consortium name="The Broad Institute Genomics Platform"/>
            <consortium name="The Broad Institute Genome Sequencing Center for Infectious Disease"/>
            <person name="Wu L."/>
            <person name="Ma J."/>
        </authorList>
    </citation>
    <scope>NUCLEOTIDE SEQUENCE [LARGE SCALE GENOMIC DNA]</scope>
    <source>
        <strain evidence="2">CGMCC 1.16855</strain>
    </source>
</reference>